<dbReference type="GO" id="GO:0005655">
    <property type="term" value="C:nucleolar ribonuclease P complex"/>
    <property type="evidence" value="ECO:0007669"/>
    <property type="project" value="TreeGrafter"/>
</dbReference>
<dbReference type="GO" id="GO:0008033">
    <property type="term" value="P:tRNA processing"/>
    <property type="evidence" value="ECO:0007669"/>
    <property type="project" value="UniProtKB-KW"/>
</dbReference>
<reference evidence="6" key="2">
    <citation type="submission" date="2020-08" db="EMBL/GenBank/DDBJ databases">
        <title>Plant Genome Project.</title>
        <authorList>
            <person name="Zhang R.-G."/>
        </authorList>
    </citation>
    <scope>NUCLEOTIDE SEQUENCE</scope>
    <source>
        <strain evidence="6">Huo1</strain>
        <tissue evidence="6">Leaf</tissue>
    </source>
</reference>
<dbReference type="SUPFAM" id="SSF89550">
    <property type="entry name" value="PHP domain-like"/>
    <property type="match status" value="1"/>
</dbReference>
<dbReference type="Gene3D" id="3.20.20.140">
    <property type="entry name" value="Metal-dependent hydrolases"/>
    <property type="match status" value="1"/>
</dbReference>
<dbReference type="OrthoDB" id="17948at2759"/>
<protein>
    <submittedName>
        <fullName evidence="6">Uncharacterized protein</fullName>
    </submittedName>
</protein>
<dbReference type="PANTHER" id="PTHR13031">
    <property type="entry name" value="RIBONUCLEASE P SUBUNIT P30"/>
    <property type="match status" value="1"/>
</dbReference>
<dbReference type="PANTHER" id="PTHR13031:SF0">
    <property type="entry name" value="RIBONUCLEASE P PROTEIN SUBUNIT P30"/>
    <property type="match status" value="1"/>
</dbReference>
<accession>A0A8X8XM49</accession>
<dbReference type="Proteomes" id="UP000298416">
    <property type="component" value="Unassembled WGS sequence"/>
</dbReference>
<sequence>MGFFDLNIPYRESDRHAVDKPSLRGRRLKLALKAMELGYTGVAYNRILTGVMSESDRCSIVLFPISTLTPSSSSFFASVKFHRDILHVSGTAPFRQYTRLTVVVTNSAQALALNSCNPVLRSYDIVALRPTRQDAFDQACQNSEVDMISIDFSKMDSFSFRLKQPIIKAAIKRGLYFEITYSDLIGDAESKRKMISYCKLLVDWTRGKNLIICSDASSASELRGPQDVANLFFLLGLSRERAKAAISSNCRSLLANAIRKKHFYKEAVKVEEIPSGGQSNTSKSVFDDWLKWDPISSGQGDVLLEDMEKSFTISKTVKENVKTINFTSNLNGLPAHGFQIKDLVYAIKTSLEPCDVDKRALPVVETEGGASDEKLEKHVANTLHEQHHSLLKNEDGPGNLSNEPEGVIELPEGQTSPSGATNIYANSDCQDSEVQLGYVPDAKLALPPLLGRDQVSVDVAQGEYQISGLGDSSPLSLPTFSVNSADSEEIMKTSNDLEKNTVASETRIKDPPSPVKQGNFVHSGGQVHITKSNTLAIDNHVTVELSNPLNKSSSSIFPLDPGTDNLLEMGACANEGNRMDEIHNKNAIETTQEYPLASPHISYEDGCGEGGQCSKITDSSIKFGLGSPLEGSSNMITNFDEPTNDDVMVELMPIDSVPDCQGFAKSRAGINKRKGKSPHQPVLFPFKRYMKSKPSKKKLRK</sequence>
<proteinExistence type="inferred from homology"/>
<reference evidence="6" key="1">
    <citation type="submission" date="2018-01" db="EMBL/GenBank/DDBJ databases">
        <authorList>
            <person name="Mao J.F."/>
        </authorList>
    </citation>
    <scope>NUCLEOTIDE SEQUENCE</scope>
    <source>
        <strain evidence="6">Huo1</strain>
        <tissue evidence="6">Leaf</tissue>
    </source>
</reference>
<dbReference type="GO" id="GO:0003723">
    <property type="term" value="F:RNA binding"/>
    <property type="evidence" value="ECO:0007669"/>
    <property type="project" value="TreeGrafter"/>
</dbReference>
<name>A0A8X8XM49_SALSN</name>
<evidence type="ECO:0000256" key="5">
    <source>
        <dbReference type="ARBA" id="ARBA00023242"/>
    </source>
</evidence>
<evidence type="ECO:0000313" key="7">
    <source>
        <dbReference type="Proteomes" id="UP000298416"/>
    </source>
</evidence>
<keyword evidence="4" id="KW-0378">Hydrolase</keyword>
<organism evidence="6">
    <name type="scientific">Salvia splendens</name>
    <name type="common">Scarlet sage</name>
    <dbReference type="NCBI Taxonomy" id="180675"/>
    <lineage>
        <taxon>Eukaryota</taxon>
        <taxon>Viridiplantae</taxon>
        <taxon>Streptophyta</taxon>
        <taxon>Embryophyta</taxon>
        <taxon>Tracheophyta</taxon>
        <taxon>Spermatophyta</taxon>
        <taxon>Magnoliopsida</taxon>
        <taxon>eudicotyledons</taxon>
        <taxon>Gunneridae</taxon>
        <taxon>Pentapetalae</taxon>
        <taxon>asterids</taxon>
        <taxon>lamiids</taxon>
        <taxon>Lamiales</taxon>
        <taxon>Lamiaceae</taxon>
        <taxon>Nepetoideae</taxon>
        <taxon>Mentheae</taxon>
        <taxon>Salviinae</taxon>
        <taxon>Salvia</taxon>
        <taxon>Salvia subgen. Calosphace</taxon>
        <taxon>core Calosphace</taxon>
    </lineage>
</organism>
<keyword evidence="7" id="KW-1185">Reference proteome</keyword>
<gene>
    <name evidence="6" type="ORF">SASPL_122855</name>
</gene>
<comment type="similarity">
    <text evidence="2">Belongs to the eukaryotic/archaeal RNase P protein component 3 family.</text>
</comment>
<keyword evidence="3" id="KW-0819">tRNA processing</keyword>
<dbReference type="Pfam" id="PF01876">
    <property type="entry name" value="RNase_P_p30"/>
    <property type="match status" value="1"/>
</dbReference>
<dbReference type="InterPro" id="IPR016195">
    <property type="entry name" value="Pol/histidinol_Pase-like"/>
</dbReference>
<evidence type="ECO:0000313" key="6">
    <source>
        <dbReference type="EMBL" id="KAG6415444.1"/>
    </source>
</evidence>
<evidence type="ECO:0000256" key="1">
    <source>
        <dbReference type="ARBA" id="ARBA00004123"/>
    </source>
</evidence>
<comment type="subcellular location">
    <subcellularLocation>
        <location evidence="1">Nucleus</location>
    </subcellularLocation>
</comment>
<comment type="caution">
    <text evidence="6">The sequence shown here is derived from an EMBL/GenBank/DDBJ whole genome shotgun (WGS) entry which is preliminary data.</text>
</comment>
<evidence type="ECO:0000256" key="2">
    <source>
        <dbReference type="ARBA" id="ARBA00007331"/>
    </source>
</evidence>
<keyword evidence="5" id="KW-0539">Nucleus</keyword>
<dbReference type="AlphaFoldDB" id="A0A8X8XM49"/>
<evidence type="ECO:0000256" key="3">
    <source>
        <dbReference type="ARBA" id="ARBA00022694"/>
    </source>
</evidence>
<dbReference type="GO" id="GO:0016787">
    <property type="term" value="F:hydrolase activity"/>
    <property type="evidence" value="ECO:0007669"/>
    <property type="project" value="UniProtKB-KW"/>
</dbReference>
<dbReference type="InterPro" id="IPR002738">
    <property type="entry name" value="RNase_P_p30"/>
</dbReference>
<dbReference type="EMBL" id="PNBA02000008">
    <property type="protein sequence ID" value="KAG6415444.1"/>
    <property type="molecule type" value="Genomic_DNA"/>
</dbReference>
<dbReference type="FunFam" id="3.20.20.140:FF:000044">
    <property type="entry name" value="Polymerase/histidinol phosphatase-like protein"/>
    <property type="match status" value="1"/>
</dbReference>
<evidence type="ECO:0000256" key="4">
    <source>
        <dbReference type="ARBA" id="ARBA00022801"/>
    </source>
</evidence>